<evidence type="ECO:0000313" key="8">
    <source>
        <dbReference type="EMBL" id="EFN57503.1"/>
    </source>
</evidence>
<keyword evidence="3 6" id="KW-0812">Transmembrane</keyword>
<feature type="transmembrane region" description="Helical" evidence="6">
    <location>
        <begin position="374"/>
        <end position="399"/>
    </location>
</feature>
<evidence type="ECO:0000256" key="7">
    <source>
        <dbReference type="SAM" id="MobiDB-lite"/>
    </source>
</evidence>
<dbReference type="GO" id="GO:0042910">
    <property type="term" value="F:xenobiotic transmembrane transporter activity"/>
    <property type="evidence" value="ECO:0007669"/>
    <property type="project" value="InterPro"/>
</dbReference>
<comment type="caution">
    <text evidence="6">Lacks conserved residue(s) required for the propagation of feature annotation.</text>
</comment>
<dbReference type="eggNOG" id="ENOG502SPZ2">
    <property type="taxonomic scope" value="Eukaryota"/>
</dbReference>
<dbReference type="PANTHER" id="PTHR42893">
    <property type="entry name" value="PROTEIN DETOXIFICATION 44, CHLOROPLASTIC-RELATED"/>
    <property type="match status" value="1"/>
</dbReference>
<proteinExistence type="inferred from homology"/>
<feature type="region of interest" description="Disordered" evidence="7">
    <location>
        <begin position="251"/>
        <end position="322"/>
    </location>
</feature>
<dbReference type="InterPro" id="IPR002528">
    <property type="entry name" value="MATE_fam"/>
</dbReference>
<keyword evidence="4 6" id="KW-1133">Transmembrane helix</keyword>
<organism evidence="9">
    <name type="scientific">Chlorella variabilis</name>
    <name type="common">Green alga</name>
    <dbReference type="NCBI Taxonomy" id="554065"/>
    <lineage>
        <taxon>Eukaryota</taxon>
        <taxon>Viridiplantae</taxon>
        <taxon>Chlorophyta</taxon>
        <taxon>core chlorophytes</taxon>
        <taxon>Trebouxiophyceae</taxon>
        <taxon>Chlorellales</taxon>
        <taxon>Chlorellaceae</taxon>
        <taxon>Chlorella clade</taxon>
        <taxon>Chlorella</taxon>
    </lineage>
</organism>
<dbReference type="GeneID" id="17357177"/>
<feature type="transmembrane region" description="Helical" evidence="6">
    <location>
        <begin position="205"/>
        <end position="230"/>
    </location>
</feature>
<evidence type="ECO:0000256" key="4">
    <source>
        <dbReference type="ARBA" id="ARBA00022989"/>
    </source>
</evidence>
<feature type="transmembrane region" description="Helical" evidence="6">
    <location>
        <begin position="132"/>
        <end position="155"/>
    </location>
</feature>
<dbReference type="RefSeq" id="XP_005849605.1">
    <property type="nucleotide sequence ID" value="XM_005849543.1"/>
</dbReference>
<evidence type="ECO:0000313" key="9">
    <source>
        <dbReference type="Proteomes" id="UP000008141"/>
    </source>
</evidence>
<dbReference type="GO" id="GO:0015297">
    <property type="term" value="F:antiporter activity"/>
    <property type="evidence" value="ECO:0007669"/>
    <property type="project" value="InterPro"/>
</dbReference>
<dbReference type="EMBL" id="GL433839">
    <property type="protein sequence ID" value="EFN57503.1"/>
    <property type="molecule type" value="Genomic_DNA"/>
</dbReference>
<dbReference type="GO" id="GO:0016020">
    <property type="term" value="C:membrane"/>
    <property type="evidence" value="ECO:0007669"/>
    <property type="project" value="UniProtKB-SubCell"/>
</dbReference>
<feature type="transmembrane region" description="Helical" evidence="6">
    <location>
        <begin position="344"/>
        <end position="368"/>
    </location>
</feature>
<dbReference type="OMA" id="AFQDFGF"/>
<dbReference type="InterPro" id="IPR044644">
    <property type="entry name" value="DinF-like"/>
</dbReference>
<dbReference type="InParanoid" id="E1Z9E5"/>
<reference evidence="8 9" key="1">
    <citation type="journal article" date="2010" name="Plant Cell">
        <title>The Chlorella variabilis NC64A genome reveals adaptation to photosymbiosis, coevolution with viruses, and cryptic sex.</title>
        <authorList>
            <person name="Blanc G."/>
            <person name="Duncan G."/>
            <person name="Agarkova I."/>
            <person name="Borodovsky M."/>
            <person name="Gurnon J."/>
            <person name="Kuo A."/>
            <person name="Lindquist E."/>
            <person name="Lucas S."/>
            <person name="Pangilinan J."/>
            <person name="Polle J."/>
            <person name="Salamov A."/>
            <person name="Terry A."/>
            <person name="Yamada T."/>
            <person name="Dunigan D.D."/>
            <person name="Grigoriev I.V."/>
            <person name="Claverie J.M."/>
            <person name="Van Etten J.L."/>
        </authorList>
    </citation>
    <scope>NUCLEOTIDE SEQUENCE [LARGE SCALE GENOMIC DNA]</scope>
    <source>
        <strain evidence="8 9">NC64A</strain>
    </source>
</reference>
<protein>
    <recommendedName>
        <fullName evidence="6">Protein DETOXIFICATION</fullName>
    </recommendedName>
    <alternativeName>
        <fullName evidence="6">Multidrug and toxic compound extrusion protein</fullName>
    </alternativeName>
</protein>
<feature type="compositionally biased region" description="Low complexity" evidence="7">
    <location>
        <begin position="300"/>
        <end position="318"/>
    </location>
</feature>
<evidence type="ECO:0000256" key="3">
    <source>
        <dbReference type="ARBA" id="ARBA00022692"/>
    </source>
</evidence>
<sequence length="523" mass="53482">MSVCHALSSVKAIVGVSIPAIVLNAAPPITVAVQTALLGRYAATSSLAAFAAVGLCVGFVCRVFNFLVDGVSSKVGRCVGSRAWAQLAAHVALSLRWSLALGAAAVPLLLAARAPLCSTVLALGEDVQAEAAGYWLLRTLLVPVQMAAMAAAGVLQGFGRVRVNAALTSVAALLEMGGSAAVLLWPARQPAPPTAAPASTSASGLLAVGCVTCACQALLAAAALACIVALPPAEARGRVDLLREVLGLSSRWSRKSGSPGSGSGSASQPLLAGRTEEAAAAATAPGGSPIRGGMEAEEVQGTPQQPQKQQGAEQQQQPCSEGGSARLLDAATLEDGRDMFLRSVLLQLTFFLALAAASRLGTAALAAHSIVSQLWVVVSYGVDGFAAAGIVLGSRLFGLARDPHLRADAKRSMERLTRRVLLAGGLSGAAAGLAFQLAAAGTIAAFSADPAVHEALRGGGAWAVLCACQPLNGLLFVFDGLLLATQHFRFIRNYMALGFALVFCRLRRRLPRPGRRGDTAPRP</sequence>
<feature type="transmembrane region" description="Helical" evidence="6">
    <location>
        <begin position="89"/>
        <end position="112"/>
    </location>
</feature>
<feature type="transmembrane region" description="Helical" evidence="6">
    <location>
        <begin position="167"/>
        <end position="185"/>
    </location>
</feature>
<dbReference type="Pfam" id="PF01554">
    <property type="entry name" value="MatE"/>
    <property type="match status" value="1"/>
</dbReference>
<keyword evidence="5 6" id="KW-0472">Membrane</keyword>
<gene>
    <name evidence="8" type="ORF">CHLNCDRAFT_143078</name>
</gene>
<feature type="transmembrane region" description="Helical" evidence="6">
    <location>
        <begin position="48"/>
        <end position="68"/>
    </location>
</feature>
<accession>E1Z9E5</accession>
<dbReference type="OrthoDB" id="2126698at2759"/>
<dbReference type="Proteomes" id="UP000008141">
    <property type="component" value="Unassembled WGS sequence"/>
</dbReference>
<feature type="compositionally biased region" description="Low complexity" evidence="7">
    <location>
        <begin position="251"/>
        <end position="284"/>
    </location>
</feature>
<keyword evidence="9" id="KW-1185">Reference proteome</keyword>
<feature type="transmembrane region" description="Helical" evidence="6">
    <location>
        <begin position="420"/>
        <end position="446"/>
    </location>
</feature>
<name>E1Z9E5_CHLVA</name>
<comment type="subcellular location">
    <subcellularLocation>
        <location evidence="1">Membrane</location>
        <topology evidence="1">Multi-pass membrane protein</topology>
    </subcellularLocation>
</comment>
<dbReference type="AlphaFoldDB" id="E1Z9E5"/>
<evidence type="ECO:0000256" key="1">
    <source>
        <dbReference type="ARBA" id="ARBA00004141"/>
    </source>
</evidence>
<evidence type="ECO:0000256" key="5">
    <source>
        <dbReference type="ARBA" id="ARBA00023136"/>
    </source>
</evidence>
<evidence type="ECO:0000256" key="6">
    <source>
        <dbReference type="RuleBase" id="RU004914"/>
    </source>
</evidence>
<evidence type="ECO:0000256" key="2">
    <source>
        <dbReference type="ARBA" id="ARBA00010199"/>
    </source>
</evidence>
<dbReference type="KEGG" id="cvr:CHLNCDRAFT_143078"/>
<dbReference type="PANTHER" id="PTHR42893:SF46">
    <property type="entry name" value="PROTEIN DETOXIFICATION 44, CHLOROPLASTIC"/>
    <property type="match status" value="1"/>
</dbReference>
<comment type="similarity">
    <text evidence="2 6">Belongs to the multi antimicrobial extrusion (MATE) (TC 2.A.66.1) family.</text>
</comment>